<evidence type="ECO:0000256" key="1">
    <source>
        <dbReference type="SAM" id="MobiDB-lite"/>
    </source>
</evidence>
<reference evidence="2" key="3">
    <citation type="submission" date="2025-08" db="UniProtKB">
        <authorList>
            <consortium name="Ensembl"/>
        </authorList>
    </citation>
    <scope>IDENTIFICATION</scope>
</reference>
<evidence type="ECO:0000313" key="3">
    <source>
        <dbReference type="Proteomes" id="UP000008144"/>
    </source>
</evidence>
<protein>
    <submittedName>
        <fullName evidence="2">Uncharacterized protein</fullName>
    </submittedName>
</protein>
<dbReference type="Proteomes" id="UP000008144">
    <property type="component" value="Chromosome 6"/>
</dbReference>
<feature type="region of interest" description="Disordered" evidence="1">
    <location>
        <begin position="42"/>
        <end position="73"/>
    </location>
</feature>
<accession>H2XQN4</accession>
<proteinExistence type="predicted"/>
<feature type="compositionally biased region" description="Polar residues" evidence="1">
    <location>
        <begin position="47"/>
        <end position="73"/>
    </location>
</feature>
<dbReference type="HOGENOM" id="CLU_2704106_0_0_1"/>
<dbReference type="EMBL" id="EAAA01002311">
    <property type="status" value="NOT_ANNOTATED_CDS"/>
    <property type="molecule type" value="Genomic_DNA"/>
</dbReference>
<reference evidence="2" key="4">
    <citation type="submission" date="2025-09" db="UniProtKB">
        <authorList>
            <consortium name="Ensembl"/>
        </authorList>
    </citation>
    <scope>IDENTIFICATION</scope>
</reference>
<keyword evidence="3" id="KW-1185">Reference proteome</keyword>
<name>H2XQN4_CIOIN</name>
<reference evidence="3" key="1">
    <citation type="journal article" date="2002" name="Science">
        <title>The draft genome of Ciona intestinalis: insights into chordate and vertebrate origins.</title>
        <authorList>
            <person name="Dehal P."/>
            <person name="Satou Y."/>
            <person name="Campbell R.K."/>
            <person name="Chapman J."/>
            <person name="Degnan B."/>
            <person name="De Tomaso A."/>
            <person name="Davidson B."/>
            <person name="Di Gregorio A."/>
            <person name="Gelpke M."/>
            <person name="Goodstein D.M."/>
            <person name="Harafuji N."/>
            <person name="Hastings K.E."/>
            <person name="Ho I."/>
            <person name="Hotta K."/>
            <person name="Huang W."/>
            <person name="Kawashima T."/>
            <person name="Lemaire P."/>
            <person name="Martinez D."/>
            <person name="Meinertzhagen I.A."/>
            <person name="Necula S."/>
            <person name="Nonaka M."/>
            <person name="Putnam N."/>
            <person name="Rash S."/>
            <person name="Saiga H."/>
            <person name="Satake M."/>
            <person name="Terry A."/>
            <person name="Yamada L."/>
            <person name="Wang H.G."/>
            <person name="Awazu S."/>
            <person name="Azumi K."/>
            <person name="Boore J."/>
            <person name="Branno M."/>
            <person name="Chin-Bow S."/>
            <person name="DeSantis R."/>
            <person name="Doyle S."/>
            <person name="Francino P."/>
            <person name="Keys D.N."/>
            <person name="Haga S."/>
            <person name="Hayashi H."/>
            <person name="Hino K."/>
            <person name="Imai K.S."/>
            <person name="Inaba K."/>
            <person name="Kano S."/>
            <person name="Kobayashi K."/>
            <person name="Kobayashi M."/>
            <person name="Lee B.I."/>
            <person name="Makabe K.W."/>
            <person name="Manohar C."/>
            <person name="Matassi G."/>
            <person name="Medina M."/>
            <person name="Mochizuki Y."/>
            <person name="Mount S."/>
            <person name="Morishita T."/>
            <person name="Miura S."/>
            <person name="Nakayama A."/>
            <person name="Nishizaka S."/>
            <person name="Nomoto H."/>
            <person name="Ohta F."/>
            <person name="Oishi K."/>
            <person name="Rigoutsos I."/>
            <person name="Sano M."/>
            <person name="Sasaki A."/>
            <person name="Sasakura Y."/>
            <person name="Shoguchi E."/>
            <person name="Shin-i T."/>
            <person name="Spagnuolo A."/>
            <person name="Stainier D."/>
            <person name="Suzuki M.M."/>
            <person name="Tassy O."/>
            <person name="Takatori N."/>
            <person name="Tokuoka M."/>
            <person name="Yagi K."/>
            <person name="Yoshizaki F."/>
            <person name="Wada S."/>
            <person name="Zhang C."/>
            <person name="Hyatt P.D."/>
            <person name="Larimer F."/>
            <person name="Detter C."/>
            <person name="Doggett N."/>
            <person name="Glavina T."/>
            <person name="Hawkins T."/>
            <person name="Richardson P."/>
            <person name="Lucas S."/>
            <person name="Kohara Y."/>
            <person name="Levine M."/>
            <person name="Satoh N."/>
            <person name="Rokhsar D.S."/>
        </authorList>
    </citation>
    <scope>NUCLEOTIDE SEQUENCE [LARGE SCALE GENOMIC DNA]</scope>
</reference>
<organism evidence="2 3">
    <name type="scientific">Ciona intestinalis</name>
    <name type="common">Transparent sea squirt</name>
    <name type="synonym">Ascidia intestinalis</name>
    <dbReference type="NCBI Taxonomy" id="7719"/>
    <lineage>
        <taxon>Eukaryota</taxon>
        <taxon>Metazoa</taxon>
        <taxon>Chordata</taxon>
        <taxon>Tunicata</taxon>
        <taxon>Ascidiacea</taxon>
        <taxon>Phlebobranchia</taxon>
        <taxon>Cionidae</taxon>
        <taxon>Ciona</taxon>
    </lineage>
</organism>
<dbReference type="Ensembl" id="ENSCINT00000030939.1">
    <property type="protein sequence ID" value="ENSCINP00000031968.1"/>
    <property type="gene ID" value="ENSCING00000020150.1"/>
</dbReference>
<dbReference type="AlphaFoldDB" id="H2XQN4"/>
<sequence length="73" mass="8157">MIGSDVAKKLYSLNARQFTDRGFHYDIRLPCVMSLRDDVRKREQKKLSSSPGTPAAGKQSTSQIRDSIKVSSV</sequence>
<evidence type="ECO:0000313" key="2">
    <source>
        <dbReference type="Ensembl" id="ENSCINP00000031968.1"/>
    </source>
</evidence>
<dbReference type="InParanoid" id="H2XQN4"/>
<reference evidence="2" key="2">
    <citation type="journal article" date="2008" name="Genome Biol.">
        <title>Improved genome assembly and evidence-based global gene model set for the chordate Ciona intestinalis: new insight into intron and operon populations.</title>
        <authorList>
            <person name="Satou Y."/>
            <person name="Mineta K."/>
            <person name="Ogasawara M."/>
            <person name="Sasakura Y."/>
            <person name="Shoguchi E."/>
            <person name="Ueno K."/>
            <person name="Yamada L."/>
            <person name="Matsumoto J."/>
            <person name="Wasserscheid J."/>
            <person name="Dewar K."/>
            <person name="Wiley G.B."/>
            <person name="Macmil S.L."/>
            <person name="Roe B.A."/>
            <person name="Zeller R.W."/>
            <person name="Hastings K.E."/>
            <person name="Lemaire P."/>
            <person name="Lindquist E."/>
            <person name="Endo T."/>
            <person name="Hotta K."/>
            <person name="Inaba K."/>
        </authorList>
    </citation>
    <scope>NUCLEOTIDE SEQUENCE [LARGE SCALE GENOMIC DNA]</scope>
    <source>
        <strain evidence="2">wild type</strain>
    </source>
</reference>